<gene>
    <name evidence="2" type="primary">LOC112041484</name>
</gene>
<dbReference type="InParanoid" id="A0A2R2MK00"/>
<dbReference type="GeneID" id="112041484"/>
<dbReference type="OrthoDB" id="6149215at2759"/>
<reference evidence="2" key="1">
    <citation type="submission" date="2025-08" db="UniProtKB">
        <authorList>
            <consortium name="RefSeq"/>
        </authorList>
    </citation>
    <scope>IDENTIFICATION</scope>
    <source>
        <tissue evidence="2">Gonads</tissue>
    </source>
</reference>
<organism evidence="1 2">
    <name type="scientific">Lingula anatina</name>
    <name type="common">Brachiopod</name>
    <name type="synonym">Lingula unguis</name>
    <dbReference type="NCBI Taxonomy" id="7574"/>
    <lineage>
        <taxon>Eukaryota</taxon>
        <taxon>Metazoa</taxon>
        <taxon>Spiralia</taxon>
        <taxon>Lophotrochozoa</taxon>
        <taxon>Brachiopoda</taxon>
        <taxon>Linguliformea</taxon>
        <taxon>Lingulata</taxon>
        <taxon>Lingulida</taxon>
        <taxon>Linguloidea</taxon>
        <taxon>Lingulidae</taxon>
        <taxon>Lingula</taxon>
    </lineage>
</organism>
<evidence type="ECO:0000313" key="2">
    <source>
        <dbReference type="RefSeq" id="XP_023930551.1"/>
    </source>
</evidence>
<accession>A0A2R2MK00</accession>
<proteinExistence type="predicted"/>
<dbReference type="AlphaFoldDB" id="A0A2R2MK00"/>
<evidence type="ECO:0000313" key="1">
    <source>
        <dbReference type="Proteomes" id="UP000085678"/>
    </source>
</evidence>
<dbReference type="Proteomes" id="UP000085678">
    <property type="component" value="Unplaced"/>
</dbReference>
<keyword evidence="1" id="KW-1185">Reference proteome</keyword>
<protein>
    <submittedName>
        <fullName evidence="2">Uncharacterized protein LOC112041484</fullName>
    </submittedName>
</protein>
<name>A0A2R2MK00_LINAN</name>
<sequence>MSHVQEQVQEQSSLLKATVAEIGGINMCDHTKKAMQRCMTNRVMAGMNFSGKKNKFPFGHSNFFKVIKDVMMSRYSSTEKEVTDSIVNYLKWAPERKDGGGRK</sequence>
<dbReference type="KEGG" id="lak:112041484"/>
<dbReference type="RefSeq" id="XP_023930551.1">
    <property type="nucleotide sequence ID" value="XM_024074783.1"/>
</dbReference>